<dbReference type="PANTHER" id="PTHR38451:SF1">
    <property type="entry name" value="TRNA (ADENINE(22)-N(1))-METHYLTRANSFERASE"/>
    <property type="match status" value="1"/>
</dbReference>
<evidence type="ECO:0000313" key="1">
    <source>
        <dbReference type="EMBL" id="RSL34496.1"/>
    </source>
</evidence>
<keyword evidence="1" id="KW-0808">Transferase</keyword>
<dbReference type="PANTHER" id="PTHR38451">
    <property type="entry name" value="TRNA (ADENINE(22)-N(1))-METHYLTRANSFERASE"/>
    <property type="match status" value="1"/>
</dbReference>
<dbReference type="InterPro" id="IPR029063">
    <property type="entry name" value="SAM-dependent_MTases_sf"/>
</dbReference>
<comment type="caution">
    <text evidence="1">The sequence shown here is derived from an EMBL/GenBank/DDBJ whole genome shotgun (WGS) entry which is preliminary data.</text>
</comment>
<dbReference type="OrthoDB" id="5881184at2"/>
<protein>
    <submittedName>
        <fullName evidence="1">tRNA (Adenine-N(1))-methyltransferase</fullName>
    </submittedName>
</protein>
<evidence type="ECO:0000313" key="2">
    <source>
        <dbReference type="Proteomes" id="UP000275076"/>
    </source>
</evidence>
<dbReference type="AlphaFoldDB" id="A0A428N7Y7"/>
<dbReference type="Proteomes" id="UP000275076">
    <property type="component" value="Unassembled WGS sequence"/>
</dbReference>
<name>A0A428N7Y7_9BACI</name>
<reference evidence="1 2" key="1">
    <citation type="submission" date="2018-10" db="EMBL/GenBank/DDBJ databases">
        <title>Draft genome sequence of Bacillus salarius IM0101, isolated from a hypersaline soil in Inner Mongolia, China.</title>
        <authorList>
            <person name="Yamprayoonswat W."/>
            <person name="Boonvisut S."/>
            <person name="Jumpathong W."/>
            <person name="Sittihan S."/>
            <person name="Ruangsuj P."/>
            <person name="Wanthongcharoen S."/>
            <person name="Thongpramul N."/>
            <person name="Pimmason S."/>
            <person name="Yu B."/>
            <person name="Yasawong M."/>
        </authorList>
    </citation>
    <scope>NUCLEOTIDE SEQUENCE [LARGE SCALE GENOMIC DNA]</scope>
    <source>
        <strain evidence="1 2">IM0101</strain>
    </source>
</reference>
<dbReference type="Gene3D" id="1.10.287.1890">
    <property type="match status" value="1"/>
</dbReference>
<keyword evidence="1" id="KW-0489">Methyltransferase</keyword>
<dbReference type="PIRSF" id="PIRSF018637">
    <property type="entry name" value="TrmK"/>
    <property type="match status" value="1"/>
</dbReference>
<dbReference type="InterPro" id="IPR006901">
    <property type="entry name" value="TrmK"/>
</dbReference>
<gene>
    <name evidence="1" type="ORF">D7Z54_04915</name>
</gene>
<dbReference type="RefSeq" id="WP_125554728.1">
    <property type="nucleotide sequence ID" value="NZ_RBVX01000003.1"/>
</dbReference>
<dbReference type="GO" id="GO:0032259">
    <property type="term" value="P:methylation"/>
    <property type="evidence" value="ECO:0007669"/>
    <property type="project" value="UniProtKB-KW"/>
</dbReference>
<organism evidence="1 2">
    <name type="scientific">Salibacterium salarium</name>
    <dbReference type="NCBI Taxonomy" id="284579"/>
    <lineage>
        <taxon>Bacteria</taxon>
        <taxon>Bacillati</taxon>
        <taxon>Bacillota</taxon>
        <taxon>Bacilli</taxon>
        <taxon>Bacillales</taxon>
        <taxon>Bacillaceae</taxon>
    </lineage>
</organism>
<proteinExistence type="predicted"/>
<sequence>MNIKSLSDRLQIIAQEVPLGSKIIDIGTDHGYLPIHLVKENKIQEAIATDVNQGPLQSAAAKINQEQLHHKIETRYGNGLNVTKVKDNIDTVVIAGMGGPLITSILDEGQDPLQTVKKLILQPNVRAKEIRIWLCEHGWFLTNEHILEEDNKFYEILVAEPGNGAQPYSSDQEKREKELLFGPYLSQKQNLAFKKKWEREKIQWQNILANLEKAEMSETVSEKRAALSEKIRRVEEVIHHETS</sequence>
<dbReference type="Gene3D" id="3.40.50.150">
    <property type="entry name" value="Vaccinia Virus protein VP39"/>
    <property type="match status" value="1"/>
</dbReference>
<dbReference type="Pfam" id="PF04816">
    <property type="entry name" value="TrmK"/>
    <property type="match status" value="1"/>
</dbReference>
<dbReference type="EMBL" id="RBVX01000003">
    <property type="protein sequence ID" value="RSL34496.1"/>
    <property type="molecule type" value="Genomic_DNA"/>
</dbReference>
<keyword evidence="2" id="KW-1185">Reference proteome</keyword>
<dbReference type="GO" id="GO:0160105">
    <property type="term" value="F:tRNA (adenine(22)-N1)-methyltransferase activity"/>
    <property type="evidence" value="ECO:0007669"/>
    <property type="project" value="InterPro"/>
</dbReference>
<dbReference type="SUPFAM" id="SSF53335">
    <property type="entry name" value="S-adenosyl-L-methionine-dependent methyltransferases"/>
    <property type="match status" value="1"/>
</dbReference>
<accession>A0A428N7Y7</accession>